<gene>
    <name evidence="9" type="ORF">Sjap_013525</name>
</gene>
<feature type="domain" description="BED-type" evidence="8">
    <location>
        <begin position="13"/>
        <end position="71"/>
    </location>
</feature>
<dbReference type="Proteomes" id="UP001417504">
    <property type="component" value="Unassembled WGS sequence"/>
</dbReference>
<keyword evidence="2" id="KW-0479">Metal-binding</keyword>
<evidence type="ECO:0000256" key="1">
    <source>
        <dbReference type="ARBA" id="ARBA00004123"/>
    </source>
</evidence>
<keyword evidence="3 7" id="KW-0863">Zinc-finger</keyword>
<keyword evidence="10" id="KW-1185">Reference proteome</keyword>
<evidence type="ECO:0000256" key="2">
    <source>
        <dbReference type="ARBA" id="ARBA00022723"/>
    </source>
</evidence>
<comment type="caution">
    <text evidence="9">The sequence shown here is derived from an EMBL/GenBank/DDBJ whole genome shotgun (WGS) entry which is preliminary data.</text>
</comment>
<dbReference type="EMBL" id="JBBNAE010000005">
    <property type="protein sequence ID" value="KAK9123923.1"/>
    <property type="molecule type" value="Genomic_DNA"/>
</dbReference>
<proteinExistence type="predicted"/>
<accession>A0AAP0NYP2</accession>
<name>A0AAP0NYP2_9MAGN</name>
<dbReference type="InterPro" id="IPR007021">
    <property type="entry name" value="DUF659"/>
</dbReference>
<dbReference type="GO" id="GO:0003677">
    <property type="term" value="F:DNA binding"/>
    <property type="evidence" value="ECO:0007669"/>
    <property type="project" value="UniProtKB-KW"/>
</dbReference>
<organism evidence="9 10">
    <name type="scientific">Stephania japonica</name>
    <dbReference type="NCBI Taxonomy" id="461633"/>
    <lineage>
        <taxon>Eukaryota</taxon>
        <taxon>Viridiplantae</taxon>
        <taxon>Streptophyta</taxon>
        <taxon>Embryophyta</taxon>
        <taxon>Tracheophyta</taxon>
        <taxon>Spermatophyta</taxon>
        <taxon>Magnoliopsida</taxon>
        <taxon>Ranunculales</taxon>
        <taxon>Menispermaceae</taxon>
        <taxon>Menispermoideae</taxon>
        <taxon>Cissampelideae</taxon>
        <taxon>Stephania</taxon>
    </lineage>
</organism>
<dbReference type="GO" id="GO:0008270">
    <property type="term" value="F:zinc ion binding"/>
    <property type="evidence" value="ECO:0007669"/>
    <property type="project" value="UniProtKB-KW"/>
</dbReference>
<dbReference type="GO" id="GO:0046983">
    <property type="term" value="F:protein dimerization activity"/>
    <property type="evidence" value="ECO:0007669"/>
    <property type="project" value="InterPro"/>
</dbReference>
<dbReference type="InterPro" id="IPR012337">
    <property type="entry name" value="RNaseH-like_sf"/>
</dbReference>
<dbReference type="AlphaFoldDB" id="A0AAP0NYP2"/>
<dbReference type="InterPro" id="IPR008906">
    <property type="entry name" value="HATC_C_dom"/>
</dbReference>
<dbReference type="GO" id="GO:0005634">
    <property type="term" value="C:nucleus"/>
    <property type="evidence" value="ECO:0007669"/>
    <property type="project" value="UniProtKB-SubCell"/>
</dbReference>
<keyword evidence="4" id="KW-0862">Zinc</keyword>
<dbReference type="PROSITE" id="PS50808">
    <property type="entry name" value="ZF_BED"/>
    <property type="match status" value="1"/>
</dbReference>
<sequence length="745" mass="83831">MASELEPIPISSLKHDPAWKHCQMFKNGDRVQLKCVYCYKMFSGGGIHRIKEHLACQKGNASCCPRVPGDVRDVMLQSLEGVSVKKRKKQKIAEEIKSIVPGKDEVGGFGVETDVGAGVKVVATPNAVGRSRGSERRKRGKIDNVLLPSSSIVHDGSMISVSELTTKSVKGKDQVHMAIARFLYDVGASLDAVNSPYFQPMIDAIALRGPGVEMISYHDLRGWILKNSIEEVNGFFDRCKATWGRIGCSVLVDEWITETGRVLLNFFVHCAEGLVFLKSIDVSDTIRSSDALYELLKGVVEEVGVSNVLQVITGTAEHYVIAGKRLSATFRTLYWTPCAARSINSMLEDISKVEWISVTLDSAKSITRFIYNHGAILNMMRRYTSGRDLVQPTVSRFATDFVTLKSMVNLKDSLRTMVTTQEWMDYPFSKQAEGIEIMDIILSQSFWSSCSTIVCLTDPLLGLLRVVGYDKRPAMGYILAGLYRVKEAIKNELGEKKEYMAYWDIIDSRWDQQMQHPLHEAAFFLNPRFFYSLDGEARDKIPSGMLDCVEKLVPDTKIQDKINRELILYKNAAGDFGRKMAIRTRHTLLPAEWWSTYGGGCPSLARLAIHILSQTCSAIVGKRVSIPFEQVHKTRNSLERQRLSDLVFVQYNLRLQQIQVGKNREPGPADPISSENIDLSDEWVTERREFFGDGDSDWMALDQPLINSMLSDPNDEFDNLISAGFEYQERENGVKDFDEDGMIRL</sequence>
<reference evidence="9 10" key="1">
    <citation type="submission" date="2024-01" db="EMBL/GenBank/DDBJ databases">
        <title>Genome assemblies of Stephania.</title>
        <authorList>
            <person name="Yang L."/>
        </authorList>
    </citation>
    <scope>NUCLEOTIDE SEQUENCE [LARGE SCALE GENOMIC DNA]</scope>
    <source>
        <strain evidence="9">QJT</strain>
        <tissue evidence="9">Leaf</tissue>
    </source>
</reference>
<evidence type="ECO:0000256" key="4">
    <source>
        <dbReference type="ARBA" id="ARBA00022833"/>
    </source>
</evidence>
<keyword evidence="5" id="KW-0238">DNA-binding</keyword>
<evidence type="ECO:0000256" key="7">
    <source>
        <dbReference type="PROSITE-ProRule" id="PRU00027"/>
    </source>
</evidence>
<evidence type="ECO:0000313" key="10">
    <source>
        <dbReference type="Proteomes" id="UP001417504"/>
    </source>
</evidence>
<evidence type="ECO:0000256" key="6">
    <source>
        <dbReference type="ARBA" id="ARBA00023242"/>
    </source>
</evidence>
<protein>
    <recommendedName>
        <fullName evidence="8">BED-type domain-containing protein</fullName>
    </recommendedName>
</protein>
<keyword evidence="6" id="KW-0539">Nucleus</keyword>
<evidence type="ECO:0000259" key="8">
    <source>
        <dbReference type="PROSITE" id="PS50808"/>
    </source>
</evidence>
<dbReference type="Pfam" id="PF05699">
    <property type="entry name" value="Dimer_Tnp_hAT"/>
    <property type="match status" value="1"/>
</dbReference>
<evidence type="ECO:0000256" key="3">
    <source>
        <dbReference type="ARBA" id="ARBA00022771"/>
    </source>
</evidence>
<comment type="subcellular location">
    <subcellularLocation>
        <location evidence="1">Nucleus</location>
    </subcellularLocation>
</comment>
<evidence type="ECO:0000256" key="5">
    <source>
        <dbReference type="ARBA" id="ARBA00023125"/>
    </source>
</evidence>
<dbReference type="SUPFAM" id="SSF53098">
    <property type="entry name" value="Ribonuclease H-like"/>
    <property type="match status" value="1"/>
</dbReference>
<dbReference type="PANTHER" id="PTHR32166:SF88">
    <property type="entry name" value="HAT TRANSPOSON SUPERFAMILY"/>
    <property type="match status" value="1"/>
</dbReference>
<dbReference type="PANTHER" id="PTHR32166">
    <property type="entry name" value="OSJNBA0013A04.12 PROTEIN"/>
    <property type="match status" value="1"/>
</dbReference>
<dbReference type="Pfam" id="PF04937">
    <property type="entry name" value="DUF659"/>
    <property type="match status" value="1"/>
</dbReference>
<dbReference type="InterPro" id="IPR003656">
    <property type="entry name" value="Znf_BED"/>
</dbReference>
<evidence type="ECO:0000313" key="9">
    <source>
        <dbReference type="EMBL" id="KAK9123923.1"/>
    </source>
</evidence>